<dbReference type="InterPro" id="IPR050097">
    <property type="entry name" value="Ferredoxin-NADP_redctase_2"/>
</dbReference>
<gene>
    <name evidence="4" type="ORF">A2773_04905</name>
</gene>
<reference evidence="4 5" key="1">
    <citation type="journal article" date="2016" name="Nat. Commun.">
        <title>Thousands of microbial genomes shed light on interconnected biogeochemical processes in an aquifer system.</title>
        <authorList>
            <person name="Anantharaman K."/>
            <person name="Brown C.T."/>
            <person name="Hug L.A."/>
            <person name="Sharon I."/>
            <person name="Castelle C.J."/>
            <person name="Probst A.J."/>
            <person name="Thomas B.C."/>
            <person name="Singh A."/>
            <person name="Wilkins M.J."/>
            <person name="Karaoz U."/>
            <person name="Brodie E.L."/>
            <person name="Williams K.H."/>
            <person name="Hubbard S.S."/>
            <person name="Banfield J.F."/>
        </authorList>
    </citation>
    <scope>NUCLEOTIDE SEQUENCE [LARGE SCALE GENOMIC DNA]</scope>
</reference>
<name>A0A1F5ZS85_9BACT</name>
<protein>
    <recommendedName>
        <fullName evidence="3">FAD/NAD(P)-binding domain-containing protein</fullName>
    </recommendedName>
</protein>
<dbReference type="AlphaFoldDB" id="A0A1F5ZS85"/>
<dbReference type="SUPFAM" id="SSF51905">
    <property type="entry name" value="FAD/NAD(P)-binding domain"/>
    <property type="match status" value="1"/>
</dbReference>
<proteinExistence type="predicted"/>
<dbReference type="InterPro" id="IPR023753">
    <property type="entry name" value="FAD/NAD-binding_dom"/>
</dbReference>
<comment type="caution">
    <text evidence="4">The sequence shown here is derived from an EMBL/GenBank/DDBJ whole genome shotgun (WGS) entry which is preliminary data.</text>
</comment>
<dbReference type="EMBL" id="MFJE01000005">
    <property type="protein sequence ID" value="OGG15195.1"/>
    <property type="molecule type" value="Genomic_DNA"/>
</dbReference>
<accession>A0A1F5ZS85</accession>
<dbReference type="STRING" id="1798375.A2773_04905"/>
<evidence type="ECO:0000256" key="2">
    <source>
        <dbReference type="ARBA" id="ARBA00023002"/>
    </source>
</evidence>
<dbReference type="Proteomes" id="UP000177383">
    <property type="component" value="Unassembled WGS sequence"/>
</dbReference>
<dbReference type="PRINTS" id="PR00368">
    <property type="entry name" value="FADPNR"/>
</dbReference>
<evidence type="ECO:0000256" key="1">
    <source>
        <dbReference type="ARBA" id="ARBA00022630"/>
    </source>
</evidence>
<dbReference type="Pfam" id="PF07992">
    <property type="entry name" value="Pyr_redox_2"/>
    <property type="match status" value="1"/>
</dbReference>
<keyword evidence="2" id="KW-0560">Oxidoreductase</keyword>
<keyword evidence="1" id="KW-0285">Flavoprotein</keyword>
<dbReference type="Gene3D" id="3.50.50.60">
    <property type="entry name" value="FAD/NAD(P)-binding domain"/>
    <property type="match status" value="2"/>
</dbReference>
<dbReference type="PRINTS" id="PR00469">
    <property type="entry name" value="PNDRDTASEII"/>
</dbReference>
<evidence type="ECO:0000313" key="4">
    <source>
        <dbReference type="EMBL" id="OGG15195.1"/>
    </source>
</evidence>
<feature type="domain" description="FAD/NAD(P)-binding" evidence="3">
    <location>
        <begin position="5"/>
        <end position="286"/>
    </location>
</feature>
<evidence type="ECO:0000259" key="3">
    <source>
        <dbReference type="Pfam" id="PF07992"/>
    </source>
</evidence>
<dbReference type="GO" id="GO:0016491">
    <property type="term" value="F:oxidoreductase activity"/>
    <property type="evidence" value="ECO:0007669"/>
    <property type="project" value="UniProtKB-KW"/>
</dbReference>
<dbReference type="InterPro" id="IPR036188">
    <property type="entry name" value="FAD/NAD-bd_sf"/>
</dbReference>
<sequence length="305" mass="34365">MKIFDSVIVGGGPAGLTAAIYLARYNRSCNIVDIGHGRSTSHEINENYMGFPKGIHSTKLRELGLEQAQRYGAQYCQDKITSIKKKQDIFYLEGGTGRYKGRTVILATGVTDLWPIFENYQDYIGRSLFWCITCDGHKTIGKKVMIVGDTDDAACTALQFLNFTNDIVFVTNQEKRRHRLRNSWKEKLKKFNITLIEGKIKKVHGREGKFHFVEINHGTRVDLDYMFNQQGATPNSELAKELGVAVNENGYIRTDHEQKTNIPGVYAAGDVTRLHSHQIVLASAEGATAGESANYDLYLPHQKWD</sequence>
<dbReference type="PANTHER" id="PTHR48105">
    <property type="entry name" value="THIOREDOXIN REDUCTASE 1-RELATED-RELATED"/>
    <property type="match status" value="1"/>
</dbReference>
<organism evidence="4 5">
    <name type="scientific">Candidatus Gottesmanbacteria bacterium RIFCSPHIGHO2_01_FULL_39_10</name>
    <dbReference type="NCBI Taxonomy" id="1798375"/>
    <lineage>
        <taxon>Bacteria</taxon>
        <taxon>Candidatus Gottesmaniibacteriota</taxon>
    </lineage>
</organism>
<evidence type="ECO:0000313" key="5">
    <source>
        <dbReference type="Proteomes" id="UP000177383"/>
    </source>
</evidence>